<feature type="chain" id="PRO_5044722326" evidence="1">
    <location>
        <begin position="16"/>
        <end position="108"/>
    </location>
</feature>
<gene>
    <name evidence="3" type="ORF">URODEC1_LOCUS125709</name>
    <name evidence="2" type="ORF">URODEC1_LOCUS23419</name>
</gene>
<reference evidence="3 4" key="1">
    <citation type="submission" date="2024-10" db="EMBL/GenBank/DDBJ databases">
        <authorList>
            <person name="Ryan C."/>
        </authorList>
    </citation>
    <scope>NUCLEOTIDE SEQUENCE [LARGE SCALE GENOMIC DNA]</scope>
</reference>
<keyword evidence="1" id="KW-0732">Signal</keyword>
<evidence type="ECO:0000313" key="2">
    <source>
        <dbReference type="EMBL" id="CAL4925598.1"/>
    </source>
</evidence>
<evidence type="ECO:0000313" key="4">
    <source>
        <dbReference type="Proteomes" id="UP001497457"/>
    </source>
</evidence>
<name>A0ABC9HG32_9POAL</name>
<protein>
    <submittedName>
        <fullName evidence="3">Uncharacterized protein</fullName>
    </submittedName>
</protein>
<dbReference type="EMBL" id="CAXIPR030006705">
    <property type="protein sequence ID" value="CAM0152935.1"/>
    <property type="molecule type" value="Genomic_DNA"/>
</dbReference>
<dbReference type="AlphaFoldDB" id="A0ABC9HG32"/>
<feature type="signal peptide" evidence="1">
    <location>
        <begin position="1"/>
        <end position="15"/>
    </location>
</feature>
<organism evidence="3 4">
    <name type="scientific">Urochloa decumbens</name>
    <dbReference type="NCBI Taxonomy" id="240449"/>
    <lineage>
        <taxon>Eukaryota</taxon>
        <taxon>Viridiplantae</taxon>
        <taxon>Streptophyta</taxon>
        <taxon>Embryophyta</taxon>
        <taxon>Tracheophyta</taxon>
        <taxon>Spermatophyta</taxon>
        <taxon>Magnoliopsida</taxon>
        <taxon>Liliopsida</taxon>
        <taxon>Poales</taxon>
        <taxon>Poaceae</taxon>
        <taxon>PACMAD clade</taxon>
        <taxon>Panicoideae</taxon>
        <taxon>Panicodae</taxon>
        <taxon>Paniceae</taxon>
        <taxon>Melinidinae</taxon>
        <taxon>Urochloa</taxon>
    </lineage>
</organism>
<dbReference type="PROSITE" id="PS51257">
    <property type="entry name" value="PROKAR_LIPOPROTEIN"/>
    <property type="match status" value="1"/>
</dbReference>
<evidence type="ECO:0000256" key="1">
    <source>
        <dbReference type="SAM" id="SignalP"/>
    </source>
</evidence>
<evidence type="ECO:0000313" key="3">
    <source>
        <dbReference type="EMBL" id="CAM0152935.1"/>
    </source>
</evidence>
<dbReference type="Proteomes" id="UP001497457">
    <property type="component" value="Unassembled WGS sequence"/>
</dbReference>
<dbReference type="EMBL" id="OZ075124">
    <property type="protein sequence ID" value="CAL4925598.1"/>
    <property type="molecule type" value="Genomic_DNA"/>
</dbReference>
<sequence>MRALAILLLITVVFGCLTLSVHCRHQLPAGPPVMERNPDSHTNTTVVASTLDEIKIKISFCEEKTFCQRSPCFCCPDPNRCYNRMEECRANCFVCNPRCPLQNTSVHG</sequence>
<keyword evidence="4" id="KW-1185">Reference proteome</keyword>
<accession>A0ABC9HG32</accession>
<dbReference type="Proteomes" id="UP001497457">
    <property type="component" value="Chromosome 14rd"/>
</dbReference>
<proteinExistence type="predicted"/>